<keyword evidence="7 10" id="KW-0407">Ion channel</keyword>
<dbReference type="InterPro" id="IPR003280">
    <property type="entry name" value="2pore_dom_K_chnl"/>
</dbReference>
<sequence>MAASRSDRFLGVRAAVGLTLLAGALSMVTGIVHMGSPTGRPLVPFVPPVARATAGFTGTLTGFLLLGSALGLRRGLRAAWYSTLCLLVVSAGQGLVQASETSIPLVVLSVLALPAVALNRRRFDRSVDFSATQLAAILALSGSQVYITTGAYALREEFGGISTLVDAVYFAIVTSSTVGYGDITPQTAVARLFGISALVVGTASFAIALGVLLTPAIEARLVKALGKMTQSELDLLDDHILVLGYGDLTEAIIQELGDKAPFLVVVPDGDVARRLSERGVDTLTGDTSDEATLRRVHVEEARAVVAATNDDAADALAILTVRHLAPDVHIVAAATHRENVDKLRRAGADTVISPASIGGHLLVESALGGQDVDTEAVADRLLDEI</sequence>
<dbReference type="InterPro" id="IPR013099">
    <property type="entry name" value="K_chnl_dom"/>
</dbReference>
<dbReference type="SUPFAM" id="SSF51735">
    <property type="entry name" value="NAD(P)-binding Rossmann-fold domains"/>
    <property type="match status" value="1"/>
</dbReference>
<evidence type="ECO:0000256" key="1">
    <source>
        <dbReference type="ARBA" id="ARBA00004651"/>
    </source>
</evidence>
<keyword evidence="3 8" id="KW-0812">Transmembrane</keyword>
<dbReference type="InterPro" id="IPR036291">
    <property type="entry name" value="NAD(P)-bd_dom_sf"/>
</dbReference>
<feature type="transmembrane region" description="Helical" evidence="8">
    <location>
        <begin position="102"/>
        <end position="119"/>
    </location>
</feature>
<feature type="domain" description="RCK N-terminal" evidence="9">
    <location>
        <begin position="237"/>
        <end position="353"/>
    </location>
</feature>
<dbReference type="PANTHER" id="PTHR43833:SF9">
    <property type="entry name" value="POTASSIUM CHANNEL PROTEIN YUGO-RELATED"/>
    <property type="match status" value="1"/>
</dbReference>
<name>A0A345DYP8_9EURY</name>
<dbReference type="InterPro" id="IPR050721">
    <property type="entry name" value="Trk_Ktr_HKT_K-transport"/>
</dbReference>
<keyword evidence="4 8" id="KW-1133">Transmembrane helix</keyword>
<feature type="transmembrane region" description="Helical" evidence="8">
    <location>
        <begin position="12"/>
        <end position="32"/>
    </location>
</feature>
<dbReference type="SUPFAM" id="SSF81324">
    <property type="entry name" value="Voltage-gated potassium channels"/>
    <property type="match status" value="1"/>
</dbReference>
<evidence type="ECO:0000256" key="2">
    <source>
        <dbReference type="ARBA" id="ARBA00022448"/>
    </source>
</evidence>
<dbReference type="PRINTS" id="PR01333">
    <property type="entry name" value="2POREKCHANEL"/>
</dbReference>
<dbReference type="OrthoDB" id="56871at2157"/>
<dbReference type="GeneID" id="37281868"/>
<evidence type="ECO:0000256" key="3">
    <source>
        <dbReference type="ARBA" id="ARBA00022692"/>
    </source>
</evidence>
<comment type="subcellular location">
    <subcellularLocation>
        <location evidence="1">Cell membrane</location>
        <topology evidence="1">Multi-pass membrane protein</topology>
    </subcellularLocation>
</comment>
<keyword evidence="11" id="KW-1185">Reference proteome</keyword>
<keyword evidence="5" id="KW-0406">Ion transport</keyword>
<dbReference type="Proteomes" id="UP000253273">
    <property type="component" value="Chromosome"/>
</dbReference>
<feature type="transmembrane region" description="Helical" evidence="8">
    <location>
        <begin position="52"/>
        <end position="72"/>
    </location>
</feature>
<dbReference type="Pfam" id="PF07885">
    <property type="entry name" value="Ion_trans_2"/>
    <property type="match status" value="1"/>
</dbReference>
<accession>A0A345DYP8</accession>
<feature type="transmembrane region" description="Helical" evidence="8">
    <location>
        <begin position="79"/>
        <end position="96"/>
    </location>
</feature>
<evidence type="ECO:0000256" key="5">
    <source>
        <dbReference type="ARBA" id="ARBA00023065"/>
    </source>
</evidence>
<evidence type="ECO:0000313" key="11">
    <source>
        <dbReference type="Proteomes" id="UP000253273"/>
    </source>
</evidence>
<evidence type="ECO:0000256" key="6">
    <source>
        <dbReference type="ARBA" id="ARBA00023136"/>
    </source>
</evidence>
<evidence type="ECO:0000259" key="9">
    <source>
        <dbReference type="PROSITE" id="PS51201"/>
    </source>
</evidence>
<evidence type="ECO:0000256" key="4">
    <source>
        <dbReference type="ARBA" id="ARBA00022989"/>
    </source>
</evidence>
<dbReference type="KEGG" id="haj:DU500_00745"/>
<feature type="transmembrane region" description="Helical" evidence="8">
    <location>
        <begin position="192"/>
        <end position="213"/>
    </location>
</feature>
<protein>
    <submittedName>
        <fullName evidence="10">Potassium channel protein</fullName>
    </submittedName>
</protein>
<proteinExistence type="predicted"/>
<dbReference type="Gene3D" id="3.40.50.720">
    <property type="entry name" value="NAD(P)-binding Rossmann-like Domain"/>
    <property type="match status" value="1"/>
</dbReference>
<gene>
    <name evidence="10" type="ORF">DU500_00745</name>
</gene>
<evidence type="ECO:0000256" key="8">
    <source>
        <dbReference type="SAM" id="Phobius"/>
    </source>
</evidence>
<feature type="transmembrane region" description="Helical" evidence="8">
    <location>
        <begin position="160"/>
        <end position="180"/>
    </location>
</feature>
<dbReference type="PROSITE" id="PS51201">
    <property type="entry name" value="RCK_N"/>
    <property type="match status" value="1"/>
</dbReference>
<dbReference type="InterPro" id="IPR003148">
    <property type="entry name" value="RCK_N"/>
</dbReference>
<evidence type="ECO:0000313" key="10">
    <source>
        <dbReference type="EMBL" id="AXG05070.1"/>
    </source>
</evidence>
<dbReference type="RefSeq" id="WP_114584225.1">
    <property type="nucleotide sequence ID" value="NZ_CP031150.1"/>
</dbReference>
<keyword evidence="2" id="KW-0813">Transport</keyword>
<dbReference type="AlphaFoldDB" id="A0A345DYP8"/>
<dbReference type="GO" id="GO:0005267">
    <property type="term" value="F:potassium channel activity"/>
    <property type="evidence" value="ECO:0007669"/>
    <property type="project" value="InterPro"/>
</dbReference>
<evidence type="ECO:0000256" key="7">
    <source>
        <dbReference type="ARBA" id="ARBA00023303"/>
    </source>
</evidence>
<organism evidence="10 11">
    <name type="scientific">Haloplanus rubicundus</name>
    <dbReference type="NCBI Taxonomy" id="1547898"/>
    <lineage>
        <taxon>Archaea</taxon>
        <taxon>Methanobacteriati</taxon>
        <taxon>Methanobacteriota</taxon>
        <taxon>Stenosarchaea group</taxon>
        <taxon>Halobacteria</taxon>
        <taxon>Halobacteriales</taxon>
        <taxon>Haloferacaceae</taxon>
        <taxon>Haloplanus</taxon>
    </lineage>
</organism>
<dbReference type="Pfam" id="PF02254">
    <property type="entry name" value="TrkA_N"/>
    <property type="match status" value="1"/>
</dbReference>
<reference evidence="10 11" key="1">
    <citation type="submission" date="2018-07" db="EMBL/GenBank/DDBJ databases">
        <title>Genome sequences of Haloplanus sp. CBA1113.</title>
        <authorList>
            <person name="Kim Y.B."/>
            <person name="Roh S.W."/>
        </authorList>
    </citation>
    <scope>NUCLEOTIDE SEQUENCE [LARGE SCALE GENOMIC DNA]</scope>
    <source>
        <strain evidence="10 11">CBA1113</strain>
    </source>
</reference>
<keyword evidence="6 8" id="KW-0472">Membrane</keyword>
<dbReference type="Gene3D" id="1.10.287.70">
    <property type="match status" value="1"/>
</dbReference>
<dbReference type="GO" id="GO:0005886">
    <property type="term" value="C:plasma membrane"/>
    <property type="evidence" value="ECO:0007669"/>
    <property type="project" value="UniProtKB-SubCell"/>
</dbReference>
<feature type="transmembrane region" description="Helical" evidence="8">
    <location>
        <begin position="131"/>
        <end position="154"/>
    </location>
</feature>
<dbReference type="PANTHER" id="PTHR43833">
    <property type="entry name" value="POTASSIUM CHANNEL PROTEIN 2-RELATED-RELATED"/>
    <property type="match status" value="1"/>
</dbReference>
<dbReference type="EMBL" id="CP031150">
    <property type="protein sequence ID" value="AXG05070.1"/>
    <property type="molecule type" value="Genomic_DNA"/>
</dbReference>